<evidence type="ECO:0000256" key="2">
    <source>
        <dbReference type="SAM" id="MobiDB-lite"/>
    </source>
</evidence>
<dbReference type="InterPro" id="IPR020103">
    <property type="entry name" value="PsdUridine_synth_cat_dom_sf"/>
</dbReference>
<dbReference type="SUPFAM" id="SSF55120">
    <property type="entry name" value="Pseudouridine synthase"/>
    <property type="match status" value="1"/>
</dbReference>
<feature type="compositionally biased region" description="Acidic residues" evidence="2">
    <location>
        <begin position="82"/>
        <end position="102"/>
    </location>
</feature>
<dbReference type="PANTHER" id="PTHR21600">
    <property type="entry name" value="MITOCHONDRIAL RNA PSEUDOURIDINE SYNTHASE"/>
    <property type="match status" value="1"/>
</dbReference>
<comment type="caution">
    <text evidence="4">The sequence shown here is derived from an EMBL/GenBank/DDBJ whole genome shotgun (WGS) entry which is preliminary data.</text>
</comment>
<dbReference type="AlphaFoldDB" id="A0A812KKK2"/>
<dbReference type="GO" id="GO:0000455">
    <property type="term" value="P:enzyme-directed rRNA pseudouridine synthesis"/>
    <property type="evidence" value="ECO:0007669"/>
    <property type="project" value="TreeGrafter"/>
</dbReference>
<organism evidence="4 5">
    <name type="scientific">Symbiodinium natans</name>
    <dbReference type="NCBI Taxonomy" id="878477"/>
    <lineage>
        <taxon>Eukaryota</taxon>
        <taxon>Sar</taxon>
        <taxon>Alveolata</taxon>
        <taxon>Dinophyceae</taxon>
        <taxon>Suessiales</taxon>
        <taxon>Symbiodiniaceae</taxon>
        <taxon>Symbiodinium</taxon>
    </lineage>
</organism>
<dbReference type="Gene3D" id="3.80.10.10">
    <property type="entry name" value="Ribonuclease Inhibitor"/>
    <property type="match status" value="1"/>
</dbReference>
<feature type="domain" description="Pseudouridine synthase RsuA/RluA-like" evidence="3">
    <location>
        <begin position="604"/>
        <end position="803"/>
    </location>
</feature>
<dbReference type="EMBL" id="CAJNDS010000703">
    <property type="protein sequence ID" value="CAE7229203.1"/>
    <property type="molecule type" value="Genomic_DNA"/>
</dbReference>
<dbReference type="Proteomes" id="UP000604046">
    <property type="component" value="Unassembled WGS sequence"/>
</dbReference>
<proteinExistence type="inferred from homology"/>
<comment type="similarity">
    <text evidence="1">Belongs to the pseudouridine synthase RluA family.</text>
</comment>
<feature type="compositionally biased region" description="Basic and acidic residues" evidence="2">
    <location>
        <begin position="19"/>
        <end position="31"/>
    </location>
</feature>
<accession>A0A812KKK2</accession>
<evidence type="ECO:0000256" key="1">
    <source>
        <dbReference type="ARBA" id="ARBA00010876"/>
    </source>
</evidence>
<evidence type="ECO:0000313" key="5">
    <source>
        <dbReference type="Proteomes" id="UP000604046"/>
    </source>
</evidence>
<dbReference type="InterPro" id="IPR050188">
    <property type="entry name" value="RluA_PseudoU_synthase"/>
</dbReference>
<dbReference type="Gene3D" id="3.30.2350.10">
    <property type="entry name" value="Pseudouridine synthase"/>
    <property type="match status" value="1"/>
</dbReference>
<gene>
    <name evidence="4" type="primary">rluD</name>
    <name evidence="4" type="ORF">SNAT2548_LOCUS9194</name>
</gene>
<feature type="compositionally biased region" description="Basic and acidic residues" evidence="2">
    <location>
        <begin position="72"/>
        <end position="81"/>
    </location>
</feature>
<feature type="compositionally biased region" description="Acidic residues" evidence="2">
    <location>
        <begin position="115"/>
        <end position="141"/>
    </location>
</feature>
<dbReference type="GO" id="GO:0003723">
    <property type="term" value="F:RNA binding"/>
    <property type="evidence" value="ECO:0007669"/>
    <property type="project" value="InterPro"/>
</dbReference>
<dbReference type="PANTHER" id="PTHR21600:SF44">
    <property type="entry name" value="RIBOSOMAL LARGE SUBUNIT PSEUDOURIDINE SYNTHASE D"/>
    <property type="match status" value="1"/>
</dbReference>
<feature type="region of interest" description="Disordered" evidence="2">
    <location>
        <begin position="14"/>
        <end position="316"/>
    </location>
</feature>
<dbReference type="CDD" id="cd02869">
    <property type="entry name" value="PseudoU_synth_RluA_like"/>
    <property type="match status" value="1"/>
</dbReference>
<feature type="compositionally biased region" description="Basic and acidic residues" evidence="2">
    <location>
        <begin position="168"/>
        <end position="179"/>
    </location>
</feature>
<dbReference type="InterPro" id="IPR006145">
    <property type="entry name" value="PsdUridine_synth_RsuA/RluA"/>
</dbReference>
<dbReference type="Pfam" id="PF00849">
    <property type="entry name" value="PseudoU_synth_2"/>
    <property type="match status" value="1"/>
</dbReference>
<dbReference type="SUPFAM" id="SSF52047">
    <property type="entry name" value="RNI-like"/>
    <property type="match status" value="1"/>
</dbReference>
<dbReference type="OrthoDB" id="418349at2759"/>
<dbReference type="InterPro" id="IPR032675">
    <property type="entry name" value="LRR_dom_sf"/>
</dbReference>
<name>A0A812KKK2_9DINO</name>
<reference evidence="4" key="1">
    <citation type="submission" date="2021-02" db="EMBL/GenBank/DDBJ databases">
        <authorList>
            <person name="Dougan E. K."/>
            <person name="Rhodes N."/>
            <person name="Thang M."/>
            <person name="Chan C."/>
        </authorList>
    </citation>
    <scope>NUCLEOTIDE SEQUENCE</scope>
</reference>
<dbReference type="GO" id="GO:0009982">
    <property type="term" value="F:pseudouridine synthase activity"/>
    <property type="evidence" value="ECO:0007669"/>
    <property type="project" value="InterPro"/>
</dbReference>
<keyword evidence="5" id="KW-1185">Reference proteome</keyword>
<sequence>MPLHGTANLVEQLARLRRQAKESSRGRHDHSQSPWRSGGAQARDRVPVSDKSQLWKKWIPPARRQPPASHQRVPEEHRVLNEEDDEEEEVCVEVDDPDEDVSAFDLLLPSRPSEEVNEEAEGAWESQEVVDEEGPEDFWSEEGEKADDAQFQEEAPAKKSPYAPPPRRKAEVAPPKRAEAPMSAMSAGAEAATRLLRRRRADAEAKKKGAIRPAEPPPLPSASSTTGERHGKLLQPGSKAAARPSIPAATGVKPRGHTSIPPWRKHTKTQVTPGVPAAAHGPTVIPPRGHLAAAPSSAQSLEGQSARKRKAPDPLASAAKRLRDKLQSDYWNRVCQVQVRNGKVTITAQLTNTALSDDDVGAWLTWLRGHLIRKQNFELTFPTLDLSSNNLSKDSIKRICSFLEEHAVRVEEMKFDHNDIDDDGLYRIAQYITSAMAPISSLHLSSNRISMQGVFRLLTMLSLHPMYPVETSRQGKAAFVPLWLQLGNSLIQDDDLQAFLDSQLCELGCAVCLVNERCSPKFCQHVHEMKLNTKHNVVLHLCLRARGGKPPDPLILQAGMAPAGPSISKIFEPPRALTCRKDWLLNMPRSFRAEPKFLYEDSHFMVMLKPAGWHCSNETYAIGLAKQVETMVGDKRKAMAAQLLTRKDPPPLHDYLILRFGEVANSGMREVMNADKLYGMVHRLDQGTSGPLLVAKNLEGFWWAKEKIAQQELQRDYVCLVHGTFGRDALHGHAPTGIIQARIDKRAYEWTRRCEISPTGLEAATLYERIAEYESPDRKARYTLLHCRLLTGRTHQIRVHLEHIGMPLVGDRQYQRNRRTFDPSLACDRTFLHKVRFILWTFPTGEPVVVWSPLKYAADLCEVLGKLRRTHGYDFEEACPNRI</sequence>
<evidence type="ECO:0000259" key="3">
    <source>
        <dbReference type="Pfam" id="PF00849"/>
    </source>
</evidence>
<evidence type="ECO:0000313" key="4">
    <source>
        <dbReference type="EMBL" id="CAE7229203.1"/>
    </source>
</evidence>
<protein>
    <submittedName>
        <fullName evidence="4">RluD protein</fullName>
    </submittedName>
</protein>